<sequence length="355" mass="39013">MLTLLGSSSSTTQATNQLTVVPEDLPPITYRHTFVVIGRAQVYSAFVKMVCSSKAACYAICQKSHSSIRGNDSGHGSSRSDISLASHSSLNLTPRPSAQRPGGRKGRSNAHKCYCQIDAPHLPHTISRRQSRPVSLGRNQSPELRGATSNESNPICTSISGSVSMQRIHHSTIVSRVSFENVSYKYSSYIPRLSSATAVLNTALIFLLPLDPPPGNSKAATAASACTDCIRSLTGGDDARPSRWDILMEDISMLELRLRQCQRMIDNWGKRFGKPLVSLVVLTAEHADSGRKPPTRRQEERLAVESLWRKWGPSGEGILGDRFDYEWNGDKLHSLVSDLSEMLAQHWRTNSITAL</sequence>
<feature type="compositionally biased region" description="Polar residues" evidence="1">
    <location>
        <begin position="137"/>
        <end position="153"/>
    </location>
</feature>
<feature type="region of interest" description="Disordered" evidence="1">
    <location>
        <begin position="126"/>
        <end position="153"/>
    </location>
</feature>
<proteinExistence type="predicted"/>
<feature type="compositionally biased region" description="Polar residues" evidence="1">
    <location>
        <begin position="67"/>
        <end position="96"/>
    </location>
</feature>
<name>A0A7J6U9U3_PEROL</name>
<evidence type="ECO:0000313" key="3">
    <source>
        <dbReference type="Proteomes" id="UP000574390"/>
    </source>
</evidence>
<dbReference type="Proteomes" id="UP000574390">
    <property type="component" value="Unassembled WGS sequence"/>
</dbReference>
<dbReference type="AlphaFoldDB" id="A0A7J6U9U3"/>
<accession>A0A7J6U9U3</accession>
<dbReference type="EMBL" id="JABANM010001792">
    <property type="protein sequence ID" value="KAF4753686.1"/>
    <property type="molecule type" value="Genomic_DNA"/>
</dbReference>
<feature type="region of interest" description="Disordered" evidence="1">
    <location>
        <begin position="67"/>
        <end position="109"/>
    </location>
</feature>
<reference evidence="2 3" key="1">
    <citation type="submission" date="2020-04" db="EMBL/GenBank/DDBJ databases">
        <title>Perkinsus olseni comparative genomics.</title>
        <authorList>
            <person name="Bogema D.R."/>
        </authorList>
    </citation>
    <scope>NUCLEOTIDE SEQUENCE [LARGE SCALE GENOMIC DNA]</scope>
    <source>
        <strain evidence="2">ATCC PRA-205</strain>
    </source>
</reference>
<evidence type="ECO:0000313" key="2">
    <source>
        <dbReference type="EMBL" id="KAF4753686.1"/>
    </source>
</evidence>
<organism evidence="2 3">
    <name type="scientific">Perkinsus olseni</name>
    <name type="common">Perkinsus atlanticus</name>
    <dbReference type="NCBI Taxonomy" id="32597"/>
    <lineage>
        <taxon>Eukaryota</taxon>
        <taxon>Sar</taxon>
        <taxon>Alveolata</taxon>
        <taxon>Perkinsozoa</taxon>
        <taxon>Perkinsea</taxon>
        <taxon>Perkinsida</taxon>
        <taxon>Perkinsidae</taxon>
        <taxon>Perkinsus</taxon>
    </lineage>
</organism>
<comment type="caution">
    <text evidence="2">The sequence shown here is derived from an EMBL/GenBank/DDBJ whole genome shotgun (WGS) entry which is preliminary data.</text>
</comment>
<gene>
    <name evidence="2" type="ORF">FOZ62_016453</name>
</gene>
<evidence type="ECO:0000256" key="1">
    <source>
        <dbReference type="SAM" id="MobiDB-lite"/>
    </source>
</evidence>
<protein>
    <submittedName>
        <fullName evidence="2">Uncharacterized protein</fullName>
    </submittedName>
</protein>